<evidence type="ECO:0008006" key="3">
    <source>
        <dbReference type="Google" id="ProtNLM"/>
    </source>
</evidence>
<organism evidence="1 2">
    <name type="scientific">Araneus ventricosus</name>
    <name type="common">Orbweaver spider</name>
    <name type="synonym">Epeira ventricosa</name>
    <dbReference type="NCBI Taxonomy" id="182803"/>
    <lineage>
        <taxon>Eukaryota</taxon>
        <taxon>Metazoa</taxon>
        <taxon>Ecdysozoa</taxon>
        <taxon>Arthropoda</taxon>
        <taxon>Chelicerata</taxon>
        <taxon>Arachnida</taxon>
        <taxon>Araneae</taxon>
        <taxon>Araneomorphae</taxon>
        <taxon>Entelegynae</taxon>
        <taxon>Araneoidea</taxon>
        <taxon>Araneidae</taxon>
        <taxon>Araneus</taxon>
    </lineage>
</organism>
<protein>
    <recommendedName>
        <fullName evidence="3">PiggyBac transposable element-derived protein domain-containing protein</fullName>
    </recommendedName>
</protein>
<name>A0A4Y2WG64_ARAVE</name>
<comment type="caution">
    <text evidence="1">The sequence shown here is derived from an EMBL/GenBank/DDBJ whole genome shotgun (WGS) entry which is preliminary data.</text>
</comment>
<evidence type="ECO:0000313" key="1">
    <source>
        <dbReference type="EMBL" id="GBO36001.1"/>
    </source>
</evidence>
<dbReference type="Proteomes" id="UP000499080">
    <property type="component" value="Unassembled WGS sequence"/>
</dbReference>
<dbReference type="OrthoDB" id="17569at2759"/>
<dbReference type="AlphaFoldDB" id="A0A4Y2WG64"/>
<keyword evidence="2" id="KW-1185">Reference proteome</keyword>
<gene>
    <name evidence="1" type="ORF">AVEN_149667_1</name>
</gene>
<dbReference type="EMBL" id="BGPR01060047">
    <property type="protein sequence ID" value="GBO36001.1"/>
    <property type="molecule type" value="Genomic_DNA"/>
</dbReference>
<evidence type="ECO:0000313" key="2">
    <source>
        <dbReference type="Proteomes" id="UP000499080"/>
    </source>
</evidence>
<proteinExistence type="predicted"/>
<accession>A0A4Y2WG64</accession>
<sequence length="131" mass="15226">MPGVTGEGGCRKHKEPCLLFFCLTYGVSNDSNKDTISDECGLWTRVFHAKWKTKKFYRIQPKDLLVLLTYTIAVRSSFRRNFSFLHDMEKNRFVQHIDIGRIDLLLFIDSLNSKPGSTKAQFSSAYRRQKI</sequence>
<reference evidence="1 2" key="1">
    <citation type="journal article" date="2019" name="Sci. Rep.">
        <title>Orb-weaving spider Araneus ventricosus genome elucidates the spidroin gene catalogue.</title>
        <authorList>
            <person name="Kono N."/>
            <person name="Nakamura H."/>
            <person name="Ohtoshi R."/>
            <person name="Moran D.A.P."/>
            <person name="Shinohara A."/>
            <person name="Yoshida Y."/>
            <person name="Fujiwara M."/>
            <person name="Mori M."/>
            <person name="Tomita M."/>
            <person name="Arakawa K."/>
        </authorList>
    </citation>
    <scope>NUCLEOTIDE SEQUENCE [LARGE SCALE GENOMIC DNA]</scope>
</reference>